<dbReference type="EMBL" id="WJXZ01000001">
    <property type="protein sequence ID" value="MRS59782.1"/>
    <property type="molecule type" value="Genomic_DNA"/>
</dbReference>
<reference evidence="10 11" key="1">
    <citation type="journal article" date="2018" name="Antonie Van Leeuwenhoek">
        <title>Larkinella terrae sp. nov., isolated from soil on Jeju Island, South Korea.</title>
        <authorList>
            <person name="Ten L.N."/>
            <person name="Jeon J."/>
            <person name="Park S.J."/>
            <person name="Park S."/>
            <person name="Lee S.Y."/>
            <person name="Kim M.K."/>
            <person name="Jung H.Y."/>
        </authorList>
    </citation>
    <scope>NUCLEOTIDE SEQUENCE [LARGE SCALE GENOMIC DNA]</scope>
    <source>
        <strain evidence="10 11">KCTC 52001</strain>
    </source>
</reference>
<comment type="similarity">
    <text evidence="6">Belongs to the ABC-4 integral membrane protein family.</text>
</comment>
<evidence type="ECO:0000259" key="8">
    <source>
        <dbReference type="Pfam" id="PF02687"/>
    </source>
</evidence>
<accession>A0A7K0EDH2</accession>
<keyword evidence="5 7" id="KW-0472">Membrane</keyword>
<keyword evidence="4 7" id="KW-1133">Transmembrane helix</keyword>
<dbReference type="Proteomes" id="UP000441754">
    <property type="component" value="Unassembled WGS sequence"/>
</dbReference>
<evidence type="ECO:0000256" key="3">
    <source>
        <dbReference type="ARBA" id="ARBA00022692"/>
    </source>
</evidence>
<evidence type="ECO:0000256" key="7">
    <source>
        <dbReference type="SAM" id="Phobius"/>
    </source>
</evidence>
<feature type="transmembrane region" description="Helical" evidence="7">
    <location>
        <begin position="21"/>
        <end position="46"/>
    </location>
</feature>
<keyword evidence="2" id="KW-1003">Cell membrane</keyword>
<evidence type="ECO:0000256" key="4">
    <source>
        <dbReference type="ARBA" id="ARBA00022989"/>
    </source>
</evidence>
<comment type="caution">
    <text evidence="10">The sequence shown here is derived from an EMBL/GenBank/DDBJ whole genome shotgun (WGS) entry which is preliminary data.</text>
</comment>
<evidence type="ECO:0000256" key="2">
    <source>
        <dbReference type="ARBA" id="ARBA00022475"/>
    </source>
</evidence>
<dbReference type="GO" id="GO:0005886">
    <property type="term" value="C:plasma membrane"/>
    <property type="evidence" value="ECO:0007669"/>
    <property type="project" value="UniProtKB-SubCell"/>
</dbReference>
<dbReference type="Pfam" id="PF02687">
    <property type="entry name" value="FtsX"/>
    <property type="match status" value="1"/>
</dbReference>
<dbReference type="PANTHER" id="PTHR30572">
    <property type="entry name" value="MEMBRANE COMPONENT OF TRANSPORTER-RELATED"/>
    <property type="match status" value="1"/>
</dbReference>
<keyword evidence="3 7" id="KW-0812">Transmembrane</keyword>
<dbReference type="RefSeq" id="WP_154172099.1">
    <property type="nucleotide sequence ID" value="NZ_WJXZ01000001.1"/>
</dbReference>
<dbReference type="InterPro" id="IPR050250">
    <property type="entry name" value="Macrolide_Exporter_MacB"/>
</dbReference>
<protein>
    <submittedName>
        <fullName evidence="10">FtsX-like permease family protein</fullName>
    </submittedName>
</protein>
<evidence type="ECO:0000259" key="9">
    <source>
        <dbReference type="Pfam" id="PF12704"/>
    </source>
</evidence>
<proteinExistence type="inferred from homology"/>
<dbReference type="Pfam" id="PF12704">
    <property type="entry name" value="MacB_PCD"/>
    <property type="match status" value="1"/>
</dbReference>
<dbReference type="PANTHER" id="PTHR30572:SF4">
    <property type="entry name" value="ABC TRANSPORTER PERMEASE YTRF"/>
    <property type="match status" value="1"/>
</dbReference>
<evidence type="ECO:0000256" key="6">
    <source>
        <dbReference type="ARBA" id="ARBA00038076"/>
    </source>
</evidence>
<keyword evidence="11" id="KW-1185">Reference proteome</keyword>
<evidence type="ECO:0000313" key="11">
    <source>
        <dbReference type="Proteomes" id="UP000441754"/>
    </source>
</evidence>
<dbReference type="InterPro" id="IPR025857">
    <property type="entry name" value="MacB_PCD"/>
</dbReference>
<comment type="subcellular location">
    <subcellularLocation>
        <location evidence="1">Cell membrane</location>
        <topology evidence="1">Multi-pass membrane protein</topology>
    </subcellularLocation>
</comment>
<dbReference type="OrthoDB" id="9770036at2"/>
<evidence type="ECO:0000256" key="1">
    <source>
        <dbReference type="ARBA" id="ARBA00004651"/>
    </source>
</evidence>
<feature type="transmembrane region" description="Helical" evidence="7">
    <location>
        <begin position="284"/>
        <end position="313"/>
    </location>
</feature>
<feature type="transmembrane region" description="Helical" evidence="7">
    <location>
        <begin position="334"/>
        <end position="359"/>
    </location>
</feature>
<feature type="domain" description="MacB-like periplasmic core" evidence="9">
    <location>
        <begin position="25"/>
        <end position="236"/>
    </location>
</feature>
<organism evidence="10 11">
    <name type="scientific">Larkinella terrae</name>
    <dbReference type="NCBI Taxonomy" id="2025311"/>
    <lineage>
        <taxon>Bacteria</taxon>
        <taxon>Pseudomonadati</taxon>
        <taxon>Bacteroidota</taxon>
        <taxon>Cytophagia</taxon>
        <taxon>Cytophagales</taxon>
        <taxon>Spirosomataceae</taxon>
        <taxon>Larkinella</taxon>
    </lineage>
</organism>
<dbReference type="GO" id="GO:0022857">
    <property type="term" value="F:transmembrane transporter activity"/>
    <property type="evidence" value="ECO:0007669"/>
    <property type="project" value="TreeGrafter"/>
</dbReference>
<sequence>MKFLRQTYESFRFAWQALRSNLLRTTLSLLGVTIGIFAIIAVFTIVDSLERNIKDSLSGIGDKVLYVQKWPWIFGGEFQWWKYFQRPEPSLKEFKFLAENLESAQAVVAMDFKGQVTVKNGNNSIQALIQGTSMDYNKISDVPVVQGRYFSQQEIDAARNVSIIGADVAETLFPGQDPVGKEFKLNGLKYIVIGVQERKGESLLNFGGNPDTKCLIPIGAFAKMYHSVYPSIDIAVKGYDQDEGLLELESEIRGLMRARRGLKPVEEDNFALNRPDAAAKAISGLFAVLTVAGWVIGSFSILVGGFGIANIMFVSVKERTNLIGIQKSLGAKNYVILFQFLFEAVFLSLIGGGVGILLVYLLSFMKLGSLVIILTPANIILGLGVSSIIGTVSGILPALVAARMDPVIAIRSK</sequence>
<evidence type="ECO:0000313" key="10">
    <source>
        <dbReference type="EMBL" id="MRS59782.1"/>
    </source>
</evidence>
<feature type="transmembrane region" description="Helical" evidence="7">
    <location>
        <begin position="379"/>
        <end position="402"/>
    </location>
</feature>
<dbReference type="InterPro" id="IPR003838">
    <property type="entry name" value="ABC3_permease_C"/>
</dbReference>
<name>A0A7K0EDH2_9BACT</name>
<dbReference type="AlphaFoldDB" id="A0A7K0EDH2"/>
<gene>
    <name evidence="10" type="ORF">GJJ30_00645</name>
</gene>
<feature type="domain" description="ABC3 transporter permease C-terminal" evidence="8">
    <location>
        <begin position="295"/>
        <end position="406"/>
    </location>
</feature>
<evidence type="ECO:0000256" key="5">
    <source>
        <dbReference type="ARBA" id="ARBA00023136"/>
    </source>
</evidence>